<evidence type="ECO:0000256" key="1">
    <source>
        <dbReference type="ARBA" id="ARBA00010894"/>
    </source>
</evidence>
<keyword evidence="2" id="KW-0472">Membrane</keyword>
<gene>
    <name evidence="3" type="ORF">SAMN02194393_04690</name>
</gene>
<dbReference type="PANTHER" id="PTHR33219">
    <property type="entry name" value="YLMG HOMOLOG PROTEIN 2, CHLOROPLASTIC"/>
    <property type="match status" value="1"/>
</dbReference>
<evidence type="ECO:0000313" key="4">
    <source>
        <dbReference type="Proteomes" id="UP000190285"/>
    </source>
</evidence>
<feature type="transmembrane region" description="Helical" evidence="2">
    <location>
        <begin position="7"/>
        <end position="29"/>
    </location>
</feature>
<proteinExistence type="inferred from homology"/>
<protein>
    <submittedName>
        <fullName evidence="3">YggT family protein</fullName>
    </submittedName>
</protein>
<sequence>MWRLREAIMTFIRVINFLIIARALFSWFSRDYSNSIYNFLYQITEPILAPFRLLQEKLGIRGMIDFSPILAIISLDILGRLILSLLW</sequence>
<keyword evidence="2" id="KW-1133">Transmembrane helix</keyword>
<dbReference type="STRING" id="36842.SAMN02194393_04690"/>
<dbReference type="InterPro" id="IPR003425">
    <property type="entry name" value="CCB3/YggT"/>
</dbReference>
<name>A0A1T5MGX1_9FIRM</name>
<reference evidence="4" key="1">
    <citation type="submission" date="2017-02" db="EMBL/GenBank/DDBJ databases">
        <authorList>
            <person name="Varghese N."/>
            <person name="Submissions S."/>
        </authorList>
    </citation>
    <scope>NUCLEOTIDE SEQUENCE [LARGE SCALE GENOMIC DNA]</scope>
    <source>
        <strain evidence="4">M1</strain>
    </source>
</reference>
<dbReference type="GO" id="GO:0016020">
    <property type="term" value="C:membrane"/>
    <property type="evidence" value="ECO:0007669"/>
    <property type="project" value="InterPro"/>
</dbReference>
<evidence type="ECO:0000313" key="3">
    <source>
        <dbReference type="EMBL" id="SKC87313.1"/>
    </source>
</evidence>
<dbReference type="OrthoDB" id="283553at2"/>
<dbReference type="Proteomes" id="UP000190285">
    <property type="component" value="Unassembled WGS sequence"/>
</dbReference>
<keyword evidence="4" id="KW-1185">Reference proteome</keyword>
<dbReference type="RefSeq" id="WP_079495177.1">
    <property type="nucleotide sequence ID" value="NZ_FUZT01000015.1"/>
</dbReference>
<evidence type="ECO:0000256" key="2">
    <source>
        <dbReference type="SAM" id="Phobius"/>
    </source>
</evidence>
<dbReference type="PANTHER" id="PTHR33219:SF14">
    <property type="entry name" value="PROTEIN COFACTOR ASSEMBLY OF COMPLEX C SUBUNIT B CCB3, CHLOROPLASTIC-RELATED"/>
    <property type="match status" value="1"/>
</dbReference>
<dbReference type="Pfam" id="PF02325">
    <property type="entry name" value="CCB3_YggT"/>
    <property type="match status" value="1"/>
</dbReference>
<dbReference type="AlphaFoldDB" id="A0A1T5MGX1"/>
<feature type="transmembrane region" description="Helical" evidence="2">
    <location>
        <begin position="66"/>
        <end position="86"/>
    </location>
</feature>
<comment type="similarity">
    <text evidence="1">Belongs to the YggT family.</text>
</comment>
<organism evidence="3 4">
    <name type="scientific">Maledivibacter halophilus</name>
    <dbReference type="NCBI Taxonomy" id="36842"/>
    <lineage>
        <taxon>Bacteria</taxon>
        <taxon>Bacillati</taxon>
        <taxon>Bacillota</taxon>
        <taxon>Clostridia</taxon>
        <taxon>Peptostreptococcales</taxon>
        <taxon>Caminicellaceae</taxon>
        <taxon>Maledivibacter</taxon>
    </lineage>
</organism>
<dbReference type="EMBL" id="FUZT01000015">
    <property type="protein sequence ID" value="SKC87313.1"/>
    <property type="molecule type" value="Genomic_DNA"/>
</dbReference>
<accession>A0A1T5MGX1</accession>
<keyword evidence="2" id="KW-0812">Transmembrane</keyword>